<accession>A0A5R9DTH9</accession>
<dbReference type="EMBL" id="VAWE01000003">
    <property type="protein sequence ID" value="TLQ38990.1"/>
    <property type="molecule type" value="Genomic_DNA"/>
</dbReference>
<dbReference type="Proteomes" id="UP000305921">
    <property type="component" value="Unassembled WGS sequence"/>
</dbReference>
<evidence type="ECO:0000313" key="1">
    <source>
        <dbReference type="EMBL" id="TLQ38990.1"/>
    </source>
</evidence>
<dbReference type="RefSeq" id="WP_138058355.1">
    <property type="nucleotide sequence ID" value="NZ_VAWE01000003.1"/>
</dbReference>
<evidence type="ECO:0000313" key="2">
    <source>
        <dbReference type="Proteomes" id="UP000305921"/>
    </source>
</evidence>
<name>A0A5R9DTH9_9ACTN</name>
<keyword evidence="2" id="KW-1185">Reference proteome</keyword>
<comment type="caution">
    <text evidence="1">The sequence shown here is derived from an EMBL/GenBank/DDBJ whole genome shotgun (WGS) entry which is preliminary data.</text>
</comment>
<organism evidence="1 2">
    <name type="scientific">Streptomyces marianii</name>
    <dbReference type="NCBI Taxonomy" id="1817406"/>
    <lineage>
        <taxon>Bacteria</taxon>
        <taxon>Bacillati</taxon>
        <taxon>Actinomycetota</taxon>
        <taxon>Actinomycetes</taxon>
        <taxon>Kitasatosporales</taxon>
        <taxon>Streptomycetaceae</taxon>
        <taxon>Streptomyces</taxon>
    </lineage>
</organism>
<dbReference type="OrthoDB" id="4200177at2"/>
<reference evidence="1 2" key="1">
    <citation type="submission" date="2019-05" db="EMBL/GenBank/DDBJ databases">
        <title>Streptomyces marianii sp. nov., a novel marine actinomycete from southern coast of India.</title>
        <authorList>
            <person name="Iniyan A.M."/>
            <person name="Wink J."/>
            <person name="Ramprasad E."/>
            <person name="Ramana C.V."/>
            <person name="Bunk B."/>
            <person name="Sproer C."/>
            <person name="Joseph F.-J.R.S."/>
            <person name="Vincent S.G.P."/>
        </authorList>
    </citation>
    <scope>NUCLEOTIDE SEQUENCE [LARGE SCALE GENOMIC DNA]</scope>
    <source>
        <strain evidence="1 2">ICN19</strain>
    </source>
</reference>
<proteinExistence type="predicted"/>
<gene>
    <name evidence="1" type="ORF">FEF34_39950</name>
</gene>
<sequence length="184" mass="20883">MTPDLHDRAAAVLGQSDCDARWPYGLEYPPLSLRRKGREAYERRMSETKARQEVMVAWAERYGLRLSPAGCCPLWLGRDGSKRCPFSAERGSRCTRYGSPHPDSGWMDHAVAWLKDSRPAVITAAPYDVDPKDEQRLAYWERADSRLRAARGAGWYGFGTTQIVLWRSDRVTEIRPAEPLVSTP</sequence>
<protein>
    <submittedName>
        <fullName evidence="1">Uncharacterized protein</fullName>
    </submittedName>
</protein>
<dbReference type="AlphaFoldDB" id="A0A5R9DTH9"/>